<comment type="caution">
    <text evidence="9">The sequence shown here is derived from an EMBL/GenBank/DDBJ whole genome shotgun (WGS) entry which is preliminary data.</text>
</comment>
<comment type="catalytic activity">
    <reaction evidence="7">
        <text>a 5'-end NAD(+)-phospho-ribonucleoside in mRNA + H2O = a 5'-end phospho-adenosine-phospho-ribonucleoside in mRNA + beta-nicotinamide D-ribonucleotide + 2 H(+)</text>
        <dbReference type="Rhea" id="RHEA:60876"/>
        <dbReference type="Rhea" id="RHEA-COMP:15698"/>
        <dbReference type="Rhea" id="RHEA-COMP:15719"/>
        <dbReference type="ChEBI" id="CHEBI:14649"/>
        <dbReference type="ChEBI" id="CHEBI:15377"/>
        <dbReference type="ChEBI" id="CHEBI:15378"/>
        <dbReference type="ChEBI" id="CHEBI:144029"/>
        <dbReference type="ChEBI" id="CHEBI:144051"/>
    </reaction>
    <physiologicalReaction direction="left-to-right" evidence="7">
        <dbReference type="Rhea" id="RHEA:60877"/>
    </physiologicalReaction>
</comment>
<accession>A0A9D2BMN7</accession>
<evidence type="ECO:0000256" key="6">
    <source>
        <dbReference type="ARBA" id="ARBA00022842"/>
    </source>
</evidence>
<keyword evidence="4" id="KW-0479">Metal-binding</keyword>
<evidence type="ECO:0000256" key="2">
    <source>
        <dbReference type="ARBA" id="ARBA00001947"/>
    </source>
</evidence>
<evidence type="ECO:0000313" key="10">
    <source>
        <dbReference type="Proteomes" id="UP000886724"/>
    </source>
</evidence>
<comment type="cofactor">
    <cofactor evidence="2">
        <name>Zn(2+)</name>
        <dbReference type="ChEBI" id="CHEBI:29105"/>
    </cofactor>
</comment>
<evidence type="ECO:0000256" key="5">
    <source>
        <dbReference type="ARBA" id="ARBA00022801"/>
    </source>
</evidence>
<comment type="cofactor">
    <cofactor evidence="1">
        <name>Mg(2+)</name>
        <dbReference type="ChEBI" id="CHEBI:18420"/>
    </cofactor>
</comment>
<name>A0A9D2BMN7_9FIRM</name>
<dbReference type="GO" id="GO:0006742">
    <property type="term" value="P:NADP+ catabolic process"/>
    <property type="evidence" value="ECO:0007669"/>
    <property type="project" value="TreeGrafter"/>
</dbReference>
<comment type="similarity">
    <text evidence="3">Belongs to the Nudix hydrolase family. NudC subfamily.</text>
</comment>
<evidence type="ECO:0000256" key="3">
    <source>
        <dbReference type="ARBA" id="ARBA00009595"/>
    </source>
</evidence>
<dbReference type="PANTHER" id="PTHR42904">
    <property type="entry name" value="NUDIX HYDROLASE, NUDC SUBFAMILY"/>
    <property type="match status" value="1"/>
</dbReference>
<keyword evidence="5" id="KW-0378">Hydrolase</keyword>
<dbReference type="GO" id="GO:0035529">
    <property type="term" value="F:NADH pyrophosphatase activity"/>
    <property type="evidence" value="ECO:0007669"/>
    <property type="project" value="TreeGrafter"/>
</dbReference>
<dbReference type="Gene3D" id="3.90.79.10">
    <property type="entry name" value="Nucleoside Triphosphate Pyrophosphohydrolase"/>
    <property type="match status" value="1"/>
</dbReference>
<sequence>MYCQVCGHQLIKKKCGIDGEVPYCPNCKEFRFERFNSAISAIVLNPSKDKILLIQQYRRTDNILIAGYINKGENAKETLIREIKEETGLNVKEYLYNDNSYFKPSETLIHNYVAVVDSENYQLTNEVDQAKWFSINEAVMEIKPESLAKSFLLEAINKFNLK</sequence>
<evidence type="ECO:0000259" key="8">
    <source>
        <dbReference type="PROSITE" id="PS51462"/>
    </source>
</evidence>
<reference evidence="9" key="2">
    <citation type="submission" date="2021-04" db="EMBL/GenBank/DDBJ databases">
        <authorList>
            <person name="Gilroy R."/>
        </authorList>
    </citation>
    <scope>NUCLEOTIDE SEQUENCE</scope>
    <source>
        <strain evidence="9">ChiGjej1B1-14440</strain>
    </source>
</reference>
<dbReference type="GO" id="GO:0046872">
    <property type="term" value="F:metal ion binding"/>
    <property type="evidence" value="ECO:0007669"/>
    <property type="project" value="UniProtKB-KW"/>
</dbReference>
<dbReference type="GO" id="GO:0005829">
    <property type="term" value="C:cytosol"/>
    <property type="evidence" value="ECO:0007669"/>
    <property type="project" value="TreeGrafter"/>
</dbReference>
<dbReference type="GO" id="GO:0019677">
    <property type="term" value="P:NAD+ catabolic process"/>
    <property type="evidence" value="ECO:0007669"/>
    <property type="project" value="TreeGrafter"/>
</dbReference>
<organism evidence="9 10">
    <name type="scientific">Candidatus Erysipelatoclostridium merdavium</name>
    <dbReference type="NCBI Taxonomy" id="2838566"/>
    <lineage>
        <taxon>Bacteria</taxon>
        <taxon>Bacillati</taxon>
        <taxon>Bacillota</taxon>
        <taxon>Erysipelotrichia</taxon>
        <taxon>Erysipelotrichales</taxon>
        <taxon>Erysipelotrichales incertae sedis</taxon>
    </lineage>
</organism>
<feature type="domain" description="Nudix hydrolase" evidence="8">
    <location>
        <begin position="34"/>
        <end position="155"/>
    </location>
</feature>
<dbReference type="InterPro" id="IPR050241">
    <property type="entry name" value="NAD-cap_RNA_hydrolase_NudC"/>
</dbReference>
<dbReference type="SUPFAM" id="SSF55811">
    <property type="entry name" value="Nudix"/>
    <property type="match status" value="1"/>
</dbReference>
<dbReference type="InterPro" id="IPR015797">
    <property type="entry name" value="NUDIX_hydrolase-like_dom_sf"/>
</dbReference>
<keyword evidence="6" id="KW-0460">Magnesium</keyword>
<reference evidence="9" key="1">
    <citation type="journal article" date="2021" name="PeerJ">
        <title>Extensive microbial diversity within the chicken gut microbiome revealed by metagenomics and culture.</title>
        <authorList>
            <person name="Gilroy R."/>
            <person name="Ravi A."/>
            <person name="Getino M."/>
            <person name="Pursley I."/>
            <person name="Horton D.L."/>
            <person name="Alikhan N.F."/>
            <person name="Baker D."/>
            <person name="Gharbi K."/>
            <person name="Hall N."/>
            <person name="Watson M."/>
            <person name="Adriaenssens E.M."/>
            <person name="Foster-Nyarko E."/>
            <person name="Jarju S."/>
            <person name="Secka A."/>
            <person name="Antonio M."/>
            <person name="Oren A."/>
            <person name="Chaudhuri R.R."/>
            <person name="La Ragione R."/>
            <person name="Hildebrand F."/>
            <person name="Pallen M.J."/>
        </authorList>
    </citation>
    <scope>NUCLEOTIDE SEQUENCE</scope>
    <source>
        <strain evidence="9">ChiGjej1B1-14440</strain>
    </source>
</reference>
<dbReference type="PROSITE" id="PS00893">
    <property type="entry name" value="NUDIX_BOX"/>
    <property type="match status" value="1"/>
</dbReference>
<dbReference type="Proteomes" id="UP000886724">
    <property type="component" value="Unassembled WGS sequence"/>
</dbReference>
<evidence type="ECO:0000256" key="1">
    <source>
        <dbReference type="ARBA" id="ARBA00001946"/>
    </source>
</evidence>
<dbReference type="AlphaFoldDB" id="A0A9D2BMN7"/>
<dbReference type="InterPro" id="IPR020084">
    <property type="entry name" value="NUDIX_hydrolase_CS"/>
</dbReference>
<dbReference type="InterPro" id="IPR000086">
    <property type="entry name" value="NUDIX_hydrolase_dom"/>
</dbReference>
<evidence type="ECO:0000256" key="7">
    <source>
        <dbReference type="ARBA" id="ARBA00023679"/>
    </source>
</evidence>
<evidence type="ECO:0000256" key="4">
    <source>
        <dbReference type="ARBA" id="ARBA00022723"/>
    </source>
</evidence>
<evidence type="ECO:0000313" key="9">
    <source>
        <dbReference type="EMBL" id="HIX81731.1"/>
    </source>
</evidence>
<dbReference type="PROSITE" id="PS51462">
    <property type="entry name" value="NUDIX"/>
    <property type="match status" value="1"/>
</dbReference>
<protein>
    <submittedName>
        <fullName evidence="9">NUDIX domain-containing protein</fullName>
    </submittedName>
</protein>
<gene>
    <name evidence="9" type="ORF">H9980_07155</name>
</gene>
<dbReference type="PANTHER" id="PTHR42904:SF6">
    <property type="entry name" value="NAD-CAPPED RNA HYDROLASE NUDT12"/>
    <property type="match status" value="1"/>
</dbReference>
<dbReference type="Pfam" id="PF00293">
    <property type="entry name" value="NUDIX"/>
    <property type="match status" value="1"/>
</dbReference>
<dbReference type="EMBL" id="DXET01000155">
    <property type="protein sequence ID" value="HIX81731.1"/>
    <property type="molecule type" value="Genomic_DNA"/>
</dbReference>
<proteinExistence type="inferred from homology"/>